<dbReference type="PROSITE" id="PS50884">
    <property type="entry name" value="ZF_DOF_2"/>
    <property type="match status" value="1"/>
</dbReference>
<dbReference type="PANTHER" id="PTHR31992:SF108">
    <property type="entry name" value="DOF ZINC FINGER PROTEIN"/>
    <property type="match status" value="1"/>
</dbReference>
<comment type="function">
    <text evidence="9">Transcription factor that binds specifically to a 5'-AA[AG]G-3' consensus core sequence.</text>
</comment>
<keyword evidence="4 9" id="KW-0805">Transcription regulation</keyword>
<evidence type="ECO:0000256" key="5">
    <source>
        <dbReference type="ARBA" id="ARBA00023125"/>
    </source>
</evidence>
<proteinExistence type="predicted"/>
<evidence type="ECO:0000256" key="2">
    <source>
        <dbReference type="ARBA" id="ARBA00022771"/>
    </source>
</evidence>
<evidence type="ECO:0000256" key="9">
    <source>
        <dbReference type="RuleBase" id="RU369094"/>
    </source>
</evidence>
<feature type="region of interest" description="Disordered" evidence="10">
    <location>
        <begin position="65"/>
        <end position="102"/>
    </location>
</feature>
<dbReference type="GO" id="GO:0003677">
    <property type="term" value="F:DNA binding"/>
    <property type="evidence" value="ECO:0007669"/>
    <property type="project" value="UniProtKB-UniRule"/>
</dbReference>
<sequence>MDMPQWQRQGWRQNEMQQPQKCPRCESMNTKFCYYNNNSLTQPRYFCKTCRRHWTLGGTLRNVPFGGTCRKRKSAGNSSSPQTQLQPQPQLSHQGGDGYFSSLAKTHSMNHFQSEGFDQSQKVRSDVIGSSNLGFASTFNGGYPASQNQNRPSQFYQMGSREREELSLYMAKQALINPSNMGNRNNNSTSHNEWTQSFINNANNRSSDAFSWSNMNTMYVGGNTERNTNVVGSSPLILNQWPSFPGYGSVL</sequence>
<keyword evidence="6 9" id="KW-0804">Transcription</keyword>
<dbReference type="InterPro" id="IPR045174">
    <property type="entry name" value="Dof"/>
</dbReference>
<feature type="compositionally biased region" description="Low complexity" evidence="10">
    <location>
        <begin position="78"/>
        <end position="94"/>
    </location>
</feature>
<evidence type="ECO:0000256" key="4">
    <source>
        <dbReference type="ARBA" id="ARBA00023015"/>
    </source>
</evidence>
<protein>
    <recommendedName>
        <fullName evidence="9">Dof zinc finger protein</fullName>
    </recommendedName>
</protein>
<evidence type="ECO:0000256" key="8">
    <source>
        <dbReference type="PROSITE-ProRule" id="PRU00071"/>
    </source>
</evidence>
<reference evidence="12 13" key="1">
    <citation type="submission" date="2024-03" db="EMBL/GenBank/DDBJ databases">
        <authorList>
            <person name="Martinez-Hernandez J."/>
        </authorList>
    </citation>
    <scope>NUCLEOTIDE SEQUENCE [LARGE SCALE GENOMIC DNA]</scope>
</reference>
<dbReference type="GO" id="GO:0005634">
    <property type="term" value="C:nucleus"/>
    <property type="evidence" value="ECO:0007669"/>
    <property type="project" value="UniProtKB-SubCell"/>
</dbReference>
<keyword evidence="3 9" id="KW-0862">Zinc</keyword>
<dbReference type="AlphaFoldDB" id="A0AAV1XJN1"/>
<evidence type="ECO:0000256" key="10">
    <source>
        <dbReference type="SAM" id="MobiDB-lite"/>
    </source>
</evidence>
<keyword evidence="13" id="KW-1185">Reference proteome</keyword>
<organism evidence="12 13">
    <name type="scientific">Lupinus luteus</name>
    <name type="common">European yellow lupine</name>
    <dbReference type="NCBI Taxonomy" id="3873"/>
    <lineage>
        <taxon>Eukaryota</taxon>
        <taxon>Viridiplantae</taxon>
        <taxon>Streptophyta</taxon>
        <taxon>Embryophyta</taxon>
        <taxon>Tracheophyta</taxon>
        <taxon>Spermatophyta</taxon>
        <taxon>Magnoliopsida</taxon>
        <taxon>eudicotyledons</taxon>
        <taxon>Gunneridae</taxon>
        <taxon>Pentapetalae</taxon>
        <taxon>rosids</taxon>
        <taxon>fabids</taxon>
        <taxon>Fabales</taxon>
        <taxon>Fabaceae</taxon>
        <taxon>Papilionoideae</taxon>
        <taxon>50 kb inversion clade</taxon>
        <taxon>genistoids sensu lato</taxon>
        <taxon>core genistoids</taxon>
        <taxon>Genisteae</taxon>
        <taxon>Lupinus</taxon>
    </lineage>
</organism>
<comment type="subcellular location">
    <subcellularLocation>
        <location evidence="8 9">Nucleus</location>
    </subcellularLocation>
</comment>
<evidence type="ECO:0000313" key="12">
    <source>
        <dbReference type="EMBL" id="CAL0321362.1"/>
    </source>
</evidence>
<dbReference type="Pfam" id="PF02701">
    <property type="entry name" value="Zn_ribbon_Dof"/>
    <property type="match status" value="1"/>
</dbReference>
<dbReference type="PANTHER" id="PTHR31992">
    <property type="entry name" value="DOF ZINC FINGER PROTEIN DOF1.4-RELATED"/>
    <property type="match status" value="1"/>
</dbReference>
<name>A0AAV1XJN1_LUPLU</name>
<evidence type="ECO:0000256" key="3">
    <source>
        <dbReference type="ARBA" id="ARBA00022833"/>
    </source>
</evidence>
<evidence type="ECO:0000256" key="7">
    <source>
        <dbReference type="ARBA" id="ARBA00023242"/>
    </source>
</evidence>
<dbReference type="GO" id="GO:0008270">
    <property type="term" value="F:zinc ion binding"/>
    <property type="evidence" value="ECO:0007669"/>
    <property type="project" value="UniProtKB-KW"/>
</dbReference>
<dbReference type="Proteomes" id="UP001497480">
    <property type="component" value="Unassembled WGS sequence"/>
</dbReference>
<gene>
    <name evidence="12" type="ORF">LLUT_LOCUS22422</name>
</gene>
<keyword evidence="7 8" id="KW-0539">Nucleus</keyword>
<feature type="domain" description="Dof-type" evidence="11">
    <location>
        <begin position="20"/>
        <end position="74"/>
    </location>
</feature>
<keyword evidence="1 9" id="KW-0479">Metal-binding</keyword>
<evidence type="ECO:0000256" key="1">
    <source>
        <dbReference type="ARBA" id="ARBA00022723"/>
    </source>
</evidence>
<dbReference type="PROSITE" id="PS01361">
    <property type="entry name" value="ZF_DOF_1"/>
    <property type="match status" value="1"/>
</dbReference>
<evidence type="ECO:0000313" key="13">
    <source>
        <dbReference type="Proteomes" id="UP001497480"/>
    </source>
</evidence>
<evidence type="ECO:0000256" key="6">
    <source>
        <dbReference type="ARBA" id="ARBA00023163"/>
    </source>
</evidence>
<keyword evidence="2 8" id="KW-0863">Zinc-finger</keyword>
<accession>A0AAV1XJN1</accession>
<dbReference type="GO" id="GO:0003700">
    <property type="term" value="F:DNA-binding transcription factor activity"/>
    <property type="evidence" value="ECO:0007669"/>
    <property type="project" value="UniProtKB-UniRule"/>
</dbReference>
<evidence type="ECO:0000259" key="11">
    <source>
        <dbReference type="PROSITE" id="PS50884"/>
    </source>
</evidence>
<dbReference type="EMBL" id="CAXHTB010000015">
    <property type="protein sequence ID" value="CAL0321362.1"/>
    <property type="molecule type" value="Genomic_DNA"/>
</dbReference>
<comment type="caution">
    <text evidence="12">The sequence shown here is derived from an EMBL/GenBank/DDBJ whole genome shotgun (WGS) entry which is preliminary data.</text>
</comment>
<keyword evidence="5 8" id="KW-0238">DNA-binding</keyword>
<feature type="region of interest" description="Disordered" evidence="10">
    <location>
        <begin position="1"/>
        <end position="20"/>
    </location>
</feature>
<dbReference type="InterPro" id="IPR003851">
    <property type="entry name" value="Znf_Dof"/>
</dbReference>